<dbReference type="PRINTS" id="PR00604">
    <property type="entry name" value="CYTCHRMECIAB"/>
</dbReference>
<keyword evidence="7" id="KW-0732">Signal</keyword>
<dbReference type="Pfam" id="PF00034">
    <property type="entry name" value="Cytochrom_C"/>
    <property type="match status" value="1"/>
</dbReference>
<keyword evidence="10" id="KW-1185">Reference proteome</keyword>
<keyword evidence="3 6" id="KW-0479">Metal-binding</keyword>
<feature type="signal peptide" evidence="7">
    <location>
        <begin position="1"/>
        <end position="21"/>
    </location>
</feature>
<reference evidence="9 10" key="1">
    <citation type="submission" date="2017-03" db="EMBL/GenBank/DDBJ databases">
        <authorList>
            <person name="Afonso C.L."/>
            <person name="Miller P.J."/>
            <person name="Scott M.A."/>
            <person name="Spackman E."/>
            <person name="Goraichik I."/>
            <person name="Dimitrov K.M."/>
            <person name="Suarez D.L."/>
            <person name="Swayne D.E."/>
        </authorList>
    </citation>
    <scope>NUCLEOTIDE SEQUENCE [LARGE SCALE GENOMIC DNA]</scope>
    <source>
        <strain evidence="9 10">CECT 8625</strain>
    </source>
</reference>
<evidence type="ECO:0000256" key="6">
    <source>
        <dbReference type="PROSITE-ProRule" id="PRU00433"/>
    </source>
</evidence>
<feature type="chain" id="PRO_5012146152" evidence="7">
    <location>
        <begin position="22"/>
        <end position="137"/>
    </location>
</feature>
<dbReference type="GO" id="GO:0046872">
    <property type="term" value="F:metal ion binding"/>
    <property type="evidence" value="ECO:0007669"/>
    <property type="project" value="UniProtKB-KW"/>
</dbReference>
<dbReference type="InterPro" id="IPR002327">
    <property type="entry name" value="Cyt_c_1A/1B"/>
</dbReference>
<feature type="domain" description="Cytochrome c" evidence="8">
    <location>
        <begin position="25"/>
        <end position="128"/>
    </location>
</feature>
<dbReference type="PROSITE" id="PS51007">
    <property type="entry name" value="CYTC"/>
    <property type="match status" value="1"/>
</dbReference>
<keyword evidence="4" id="KW-0249">Electron transport</keyword>
<dbReference type="SUPFAM" id="SSF46626">
    <property type="entry name" value="Cytochrome c"/>
    <property type="match status" value="1"/>
</dbReference>
<keyword evidence="5 6" id="KW-0408">Iron</keyword>
<dbReference type="PANTHER" id="PTHR11961">
    <property type="entry name" value="CYTOCHROME C"/>
    <property type="match status" value="1"/>
</dbReference>
<proteinExistence type="predicted"/>
<evidence type="ECO:0000313" key="9">
    <source>
        <dbReference type="EMBL" id="SLN57087.1"/>
    </source>
</evidence>
<protein>
    <submittedName>
        <fullName evidence="9">Cytochrome c2</fullName>
    </submittedName>
</protein>
<keyword evidence="1" id="KW-0813">Transport</keyword>
<sequence length="137" mass="14599">MLNKLLAATFAVALPAGAALAQDAGDPEAGERVFRKCQACHMVGDDAQNRVGPQLNDVIGRTAGTLDGFNYSDAMVAKGEEGLVWNAETLQPYLENPRGYVEGTKMSFAGLRKEEERADVIAYLQQYSEEGAGGEGS</sequence>
<evidence type="ECO:0000313" key="10">
    <source>
        <dbReference type="Proteomes" id="UP000193570"/>
    </source>
</evidence>
<evidence type="ECO:0000256" key="2">
    <source>
        <dbReference type="ARBA" id="ARBA00022617"/>
    </source>
</evidence>
<evidence type="ECO:0000256" key="4">
    <source>
        <dbReference type="ARBA" id="ARBA00022982"/>
    </source>
</evidence>
<organism evidence="9 10">
    <name type="scientific">Roseivivax jejudonensis</name>
    <dbReference type="NCBI Taxonomy" id="1529041"/>
    <lineage>
        <taxon>Bacteria</taxon>
        <taxon>Pseudomonadati</taxon>
        <taxon>Pseudomonadota</taxon>
        <taxon>Alphaproteobacteria</taxon>
        <taxon>Rhodobacterales</taxon>
        <taxon>Roseobacteraceae</taxon>
        <taxon>Roseivivax</taxon>
    </lineage>
</organism>
<evidence type="ECO:0000256" key="7">
    <source>
        <dbReference type="SAM" id="SignalP"/>
    </source>
</evidence>
<dbReference type="Proteomes" id="UP000193570">
    <property type="component" value="Unassembled WGS sequence"/>
</dbReference>
<evidence type="ECO:0000259" key="8">
    <source>
        <dbReference type="PROSITE" id="PS51007"/>
    </source>
</evidence>
<dbReference type="GO" id="GO:0020037">
    <property type="term" value="F:heme binding"/>
    <property type="evidence" value="ECO:0007669"/>
    <property type="project" value="InterPro"/>
</dbReference>
<evidence type="ECO:0000256" key="5">
    <source>
        <dbReference type="ARBA" id="ARBA00023004"/>
    </source>
</evidence>
<dbReference type="Gene3D" id="1.10.760.10">
    <property type="entry name" value="Cytochrome c-like domain"/>
    <property type="match status" value="1"/>
</dbReference>
<dbReference type="RefSeq" id="WP_143535132.1">
    <property type="nucleotide sequence ID" value="NZ_FWFK01000005.1"/>
</dbReference>
<dbReference type="GO" id="GO:0009055">
    <property type="term" value="F:electron transfer activity"/>
    <property type="evidence" value="ECO:0007669"/>
    <property type="project" value="InterPro"/>
</dbReference>
<dbReference type="InterPro" id="IPR009056">
    <property type="entry name" value="Cyt_c-like_dom"/>
</dbReference>
<keyword evidence="2 6" id="KW-0349">Heme</keyword>
<dbReference type="OrthoDB" id="9805828at2"/>
<dbReference type="EMBL" id="FWFK01000005">
    <property type="protein sequence ID" value="SLN57087.1"/>
    <property type="molecule type" value="Genomic_DNA"/>
</dbReference>
<dbReference type="InterPro" id="IPR036909">
    <property type="entry name" value="Cyt_c-like_dom_sf"/>
</dbReference>
<evidence type="ECO:0000256" key="1">
    <source>
        <dbReference type="ARBA" id="ARBA00022448"/>
    </source>
</evidence>
<gene>
    <name evidence="9" type="ORF">ROJ8625_02849</name>
</gene>
<evidence type="ECO:0000256" key="3">
    <source>
        <dbReference type="ARBA" id="ARBA00022723"/>
    </source>
</evidence>
<dbReference type="AlphaFoldDB" id="A0A1X6ZPB4"/>
<name>A0A1X6ZPB4_9RHOB</name>
<accession>A0A1X6ZPB4</accession>